<dbReference type="InterPro" id="IPR010998">
    <property type="entry name" value="Integrase_recombinase_N"/>
</dbReference>
<proteinExistence type="predicted"/>
<protein>
    <submittedName>
        <fullName evidence="6">Tyrosine recombinase XerC</fullName>
    </submittedName>
</protein>
<feature type="domain" description="Core-binding (CB)" evidence="5">
    <location>
        <begin position="193"/>
        <end position="278"/>
    </location>
</feature>
<comment type="caution">
    <text evidence="6">The sequence shown here is derived from an EMBL/GenBank/DDBJ whole genome shotgun (WGS) entry which is preliminary data.</text>
</comment>
<evidence type="ECO:0000256" key="4">
    <source>
        <dbReference type="SAM" id="Coils"/>
    </source>
</evidence>
<organism evidence="6 7">
    <name type="scientific">Eisenbergiella tayi</name>
    <dbReference type="NCBI Taxonomy" id="1432052"/>
    <lineage>
        <taxon>Bacteria</taxon>
        <taxon>Bacillati</taxon>
        <taxon>Bacillota</taxon>
        <taxon>Clostridia</taxon>
        <taxon>Lachnospirales</taxon>
        <taxon>Lachnospiraceae</taxon>
        <taxon>Eisenbergiella</taxon>
    </lineage>
</organism>
<dbReference type="GO" id="GO:0015074">
    <property type="term" value="P:DNA integration"/>
    <property type="evidence" value="ECO:0007669"/>
    <property type="project" value="InterPro"/>
</dbReference>
<dbReference type="InterPro" id="IPR013762">
    <property type="entry name" value="Integrase-like_cat_sf"/>
</dbReference>
<dbReference type="InterPro" id="IPR002104">
    <property type="entry name" value="Integrase_catalytic"/>
</dbReference>
<dbReference type="Pfam" id="PF00589">
    <property type="entry name" value="Phage_integrase"/>
    <property type="match status" value="1"/>
</dbReference>
<accession>A0A1E3A7Y6</accession>
<dbReference type="Gene3D" id="1.10.443.10">
    <property type="entry name" value="Intergrase catalytic core"/>
    <property type="match status" value="1"/>
</dbReference>
<feature type="coiled-coil region" evidence="4">
    <location>
        <begin position="560"/>
        <end position="617"/>
    </location>
</feature>
<keyword evidence="2" id="KW-0233">DNA recombination</keyword>
<dbReference type="InterPro" id="IPR044068">
    <property type="entry name" value="CB"/>
</dbReference>
<keyword evidence="1 3" id="KW-0238">DNA-binding</keyword>
<dbReference type="OrthoDB" id="1863109at2"/>
<dbReference type="EMBL" id="MCGH01000003">
    <property type="protein sequence ID" value="ODM04511.1"/>
    <property type="molecule type" value="Genomic_DNA"/>
</dbReference>
<dbReference type="Gene3D" id="1.10.150.130">
    <property type="match status" value="1"/>
</dbReference>
<dbReference type="InterPro" id="IPR011010">
    <property type="entry name" value="DNA_brk_join_enz"/>
</dbReference>
<name>A0A1E3A7Y6_9FIRM</name>
<evidence type="ECO:0000256" key="2">
    <source>
        <dbReference type="ARBA" id="ARBA00023172"/>
    </source>
</evidence>
<dbReference type="PROSITE" id="PS51900">
    <property type="entry name" value="CB"/>
    <property type="match status" value="1"/>
</dbReference>
<gene>
    <name evidence="6" type="primary">xerC_2</name>
    <name evidence="6" type="ORF">BEI61_05318</name>
</gene>
<evidence type="ECO:0000256" key="1">
    <source>
        <dbReference type="ARBA" id="ARBA00023125"/>
    </source>
</evidence>
<dbReference type="Pfam" id="PF19776">
    <property type="entry name" value="DUF6262"/>
    <property type="match status" value="1"/>
</dbReference>
<evidence type="ECO:0000259" key="5">
    <source>
        <dbReference type="PROSITE" id="PS51900"/>
    </source>
</evidence>
<dbReference type="RefSeq" id="WP_087758261.1">
    <property type="nucleotide sequence ID" value="NZ_JAQCZP010000001.1"/>
</dbReference>
<dbReference type="GO" id="GO:0003677">
    <property type="term" value="F:DNA binding"/>
    <property type="evidence" value="ECO:0007669"/>
    <property type="project" value="UniProtKB-UniRule"/>
</dbReference>
<reference evidence="6 7" key="1">
    <citation type="submission" date="2016-07" db="EMBL/GenBank/DDBJ databases">
        <title>Characterization of isolates of Eisenbergiella tayi derived from blood cultures, using whole genome sequencing.</title>
        <authorList>
            <person name="Burdz T."/>
            <person name="Wiebe D."/>
            <person name="Huynh C."/>
            <person name="Bernard K."/>
        </authorList>
    </citation>
    <scope>NUCLEOTIDE SEQUENCE [LARGE SCALE GENOMIC DNA]</scope>
    <source>
        <strain evidence="6 7">NML 110608</strain>
    </source>
</reference>
<evidence type="ECO:0000313" key="7">
    <source>
        <dbReference type="Proteomes" id="UP000094067"/>
    </source>
</evidence>
<evidence type="ECO:0000313" key="6">
    <source>
        <dbReference type="EMBL" id="ODM04511.1"/>
    </source>
</evidence>
<dbReference type="InterPro" id="IPR046229">
    <property type="entry name" value="TnpC-like"/>
</dbReference>
<dbReference type="AlphaFoldDB" id="A0A1E3A7Y6"/>
<sequence>MSKRAKCILNGVLSQLKEFPKYMMKKKDTPNNQIYLPDYFTGRVAKSFDLERDKDILRWGFSTDASEIVKKQVKWILGYIVKSIKDREERRNQYLLPLKFLFQYIEEAKISDILLMETSQVKEYSARLISKTGKLCGSPGKFVELCRRELFLAKKEPAWYANVWYVDGLNINLERQARGIVIQRFSFLDIAILQNREAFQKYTKYLFQVTRQSVGTIRIQHTYVREFLCSLEEKDMTISDISIQTVRRYLEHLRMQKLKPQSCNNKIQGTIKFITYLQVRNLICHFEIPTTHFLKKSYPARNEIKELDEKLGLLEENLHLFPEDLRVMSVILIHTGITKGKLLLLKGRDFNWDNGTSWMSIPEADRKIPIPDILHWIVIKYMKRNQKEIEDYLFLNSRGKRYTTAGFCDAIRKQCLIHGILDGEYVFKGCDYQKEFCKMLYRNGTSIQAIREYMGYATDERVKEYIGWQDERIAKASEQYFAQEEHSLGGAVQLAKHDKMNEINRQESQRKMELAIREIKSALKEGRNISVSKLSKKTGLSKGFFYKNEEVRAALDEVKREQDIEQMTEIRKEIKQYSLEKQNEIYRAELENLKRENEELKKENQKLEKALEKTRLEYLKLL</sequence>
<dbReference type="PATRIC" id="fig|1432052.4.peg.5913"/>
<evidence type="ECO:0000256" key="3">
    <source>
        <dbReference type="PROSITE-ProRule" id="PRU01248"/>
    </source>
</evidence>
<dbReference type="SUPFAM" id="SSF56349">
    <property type="entry name" value="DNA breaking-rejoining enzymes"/>
    <property type="match status" value="1"/>
</dbReference>
<dbReference type="GO" id="GO:0006310">
    <property type="term" value="P:DNA recombination"/>
    <property type="evidence" value="ECO:0007669"/>
    <property type="project" value="UniProtKB-KW"/>
</dbReference>
<dbReference type="Proteomes" id="UP000094067">
    <property type="component" value="Unassembled WGS sequence"/>
</dbReference>
<keyword evidence="4" id="KW-0175">Coiled coil</keyword>